<evidence type="ECO:0000313" key="2">
    <source>
        <dbReference type="Proteomes" id="UP000000844"/>
    </source>
</evidence>
<dbReference type="RefSeq" id="WP_013017029.1">
    <property type="nucleotide sequence ID" value="NC_013947.1"/>
</dbReference>
<accession>D3PY91</accession>
<protein>
    <recommendedName>
        <fullName evidence="3">MftR C-terminal domain-containing protein</fullName>
    </recommendedName>
</protein>
<dbReference type="eggNOG" id="ENOG5032UF6">
    <property type="taxonomic scope" value="Bacteria"/>
</dbReference>
<keyword evidence="2" id="KW-1185">Reference proteome</keyword>
<gene>
    <name evidence="1" type="ordered locus">Snas_1760</name>
</gene>
<dbReference type="OrthoDB" id="4546154at2"/>
<sequence>MIRQVSVELTVDGLAEHLVRLTTNRLLDPLAILLESDDAVAKPRAQVERAARGWAEVMLGGDHQAAVMLAVRFSAMLFPADEPVEPSRQWWATPLGRVVAWRVGHPSRRHVPYEIAGAMLGITRQGVGDLVNRNKLRRHPDGGVDVDSIRARLAALMTDTPNP</sequence>
<dbReference type="KEGG" id="sna:Snas_1760"/>
<dbReference type="HOGENOM" id="CLU_1719952_0_0_11"/>
<name>D3PY91_STANL</name>
<reference evidence="1 2" key="1">
    <citation type="journal article" date="2009" name="Stand. Genomic Sci.">
        <title>Complete genome sequence of Stackebrandtia nassauensis type strain (LLR-40K-21).</title>
        <authorList>
            <person name="Munk C."/>
            <person name="Lapidus A."/>
            <person name="Copeland A."/>
            <person name="Jando M."/>
            <person name="Mayilraj S."/>
            <person name="Glavina Del Rio T."/>
            <person name="Nolan M."/>
            <person name="Chen F."/>
            <person name="Lucas S."/>
            <person name="Tice H."/>
            <person name="Cheng J.F."/>
            <person name="Han C."/>
            <person name="Detter J.C."/>
            <person name="Bruce D."/>
            <person name="Goodwin L."/>
            <person name="Chain P."/>
            <person name="Pitluck S."/>
            <person name="Goker M."/>
            <person name="Ovchinikova G."/>
            <person name="Pati A."/>
            <person name="Ivanova N."/>
            <person name="Mavromatis K."/>
            <person name="Chen A."/>
            <person name="Palaniappan K."/>
            <person name="Land M."/>
            <person name="Hauser L."/>
            <person name="Chang Y.J."/>
            <person name="Jeffries C.D."/>
            <person name="Bristow J."/>
            <person name="Eisen J.A."/>
            <person name="Markowitz V."/>
            <person name="Hugenholtz P."/>
            <person name="Kyrpides N.C."/>
            <person name="Klenk H.P."/>
        </authorList>
    </citation>
    <scope>NUCLEOTIDE SEQUENCE [LARGE SCALE GENOMIC DNA]</scope>
    <source>
        <strain evidence="2">DSM 44728 / CIP 108903 / NRRL B-16338 / NBRC 102104 / LLR-40K-21</strain>
    </source>
</reference>
<evidence type="ECO:0000313" key="1">
    <source>
        <dbReference type="EMBL" id="ADD41458.1"/>
    </source>
</evidence>
<dbReference type="AlphaFoldDB" id="D3PY91"/>
<organism evidence="1 2">
    <name type="scientific">Stackebrandtia nassauensis (strain DSM 44728 / CIP 108903 / NRRL B-16338 / NBRC 102104 / LLR-40K-21)</name>
    <dbReference type="NCBI Taxonomy" id="446470"/>
    <lineage>
        <taxon>Bacteria</taxon>
        <taxon>Bacillati</taxon>
        <taxon>Actinomycetota</taxon>
        <taxon>Actinomycetes</taxon>
        <taxon>Glycomycetales</taxon>
        <taxon>Glycomycetaceae</taxon>
        <taxon>Stackebrandtia</taxon>
    </lineage>
</organism>
<dbReference type="Proteomes" id="UP000000844">
    <property type="component" value="Chromosome"/>
</dbReference>
<evidence type="ECO:0008006" key="3">
    <source>
        <dbReference type="Google" id="ProtNLM"/>
    </source>
</evidence>
<proteinExistence type="predicted"/>
<dbReference type="STRING" id="446470.Snas_1760"/>
<dbReference type="EMBL" id="CP001778">
    <property type="protein sequence ID" value="ADD41458.1"/>
    <property type="molecule type" value="Genomic_DNA"/>
</dbReference>